<dbReference type="PANTHER" id="PTHR43011:SF1">
    <property type="entry name" value="IRON-SULFUR CLUSTER ASSEMBLY 2 HOMOLOG, MITOCHONDRIAL"/>
    <property type="match status" value="1"/>
</dbReference>
<dbReference type="STRING" id="355243.SAMN03080615_01587"/>
<dbReference type="NCBIfam" id="TIGR00049">
    <property type="entry name" value="iron-sulfur cluster assembly accessory protein"/>
    <property type="match status" value="1"/>
</dbReference>
<dbReference type="EMBL" id="FOGB01000004">
    <property type="protein sequence ID" value="SEQ47428.1"/>
    <property type="molecule type" value="Genomic_DNA"/>
</dbReference>
<dbReference type="RefSeq" id="WP_091356341.1">
    <property type="nucleotide sequence ID" value="NZ_AP025284.1"/>
</dbReference>
<dbReference type="OrthoDB" id="9801228at2"/>
<dbReference type="GO" id="GO:0051539">
    <property type="term" value="F:4 iron, 4 sulfur cluster binding"/>
    <property type="evidence" value="ECO:0007669"/>
    <property type="project" value="TreeGrafter"/>
</dbReference>
<dbReference type="GO" id="GO:0051537">
    <property type="term" value="F:2 iron, 2 sulfur cluster binding"/>
    <property type="evidence" value="ECO:0007669"/>
    <property type="project" value="TreeGrafter"/>
</dbReference>
<organism evidence="2 3">
    <name type="scientific">Amphritea atlantica</name>
    <dbReference type="NCBI Taxonomy" id="355243"/>
    <lineage>
        <taxon>Bacteria</taxon>
        <taxon>Pseudomonadati</taxon>
        <taxon>Pseudomonadota</taxon>
        <taxon>Gammaproteobacteria</taxon>
        <taxon>Oceanospirillales</taxon>
        <taxon>Oceanospirillaceae</taxon>
        <taxon>Amphritea</taxon>
    </lineage>
</organism>
<dbReference type="PANTHER" id="PTHR43011">
    <property type="entry name" value="IRON-SULFUR CLUSTER ASSEMBLY 2 HOMOLOG, MITOCHONDRIAL"/>
    <property type="match status" value="1"/>
</dbReference>
<proteinExistence type="predicted"/>
<dbReference type="PROSITE" id="PS01152">
    <property type="entry name" value="HESB"/>
    <property type="match status" value="1"/>
</dbReference>
<dbReference type="GO" id="GO:0005506">
    <property type="term" value="F:iron ion binding"/>
    <property type="evidence" value="ECO:0007669"/>
    <property type="project" value="TreeGrafter"/>
</dbReference>
<protein>
    <submittedName>
        <fullName evidence="2">Iron-sulfur cluster assembly protein</fullName>
    </submittedName>
</protein>
<name>A0A1H9GCC3_9GAMM</name>
<dbReference type="Proteomes" id="UP000198749">
    <property type="component" value="Unassembled WGS sequence"/>
</dbReference>
<evidence type="ECO:0000313" key="3">
    <source>
        <dbReference type="Proteomes" id="UP000198749"/>
    </source>
</evidence>
<sequence>MIQLTESAVSAISRFIDQANKPVFGLRIRVDGGGCSGFKYGMKLEEASAEEDQIIECSGVKILVDGESAPLLSGVTVDFLDGLEGSGFKFENPNATESCNCGKSFAG</sequence>
<reference evidence="3" key="1">
    <citation type="submission" date="2016-10" db="EMBL/GenBank/DDBJ databases">
        <authorList>
            <person name="Varghese N."/>
            <person name="Submissions S."/>
        </authorList>
    </citation>
    <scope>NUCLEOTIDE SEQUENCE [LARGE SCALE GENOMIC DNA]</scope>
    <source>
        <strain evidence="3">DSM 18887</strain>
    </source>
</reference>
<feature type="domain" description="Core" evidence="1">
    <location>
        <begin position="2"/>
        <end position="103"/>
    </location>
</feature>
<dbReference type="Pfam" id="PF01521">
    <property type="entry name" value="Fe-S_biosyn"/>
    <property type="match status" value="1"/>
</dbReference>
<dbReference type="InterPro" id="IPR017870">
    <property type="entry name" value="FeS_cluster_insertion_CS"/>
</dbReference>
<gene>
    <name evidence="2" type="ORF">SAMN03080615_01587</name>
</gene>
<evidence type="ECO:0000313" key="2">
    <source>
        <dbReference type="EMBL" id="SEQ47428.1"/>
    </source>
</evidence>
<dbReference type="Gene3D" id="2.60.300.12">
    <property type="entry name" value="HesB-like domain"/>
    <property type="match status" value="1"/>
</dbReference>
<dbReference type="InterPro" id="IPR016092">
    <property type="entry name" value="ATAP"/>
</dbReference>
<dbReference type="SUPFAM" id="SSF89360">
    <property type="entry name" value="HesB-like domain"/>
    <property type="match status" value="1"/>
</dbReference>
<dbReference type="InterPro" id="IPR035903">
    <property type="entry name" value="HesB-like_dom_sf"/>
</dbReference>
<evidence type="ECO:0000259" key="1">
    <source>
        <dbReference type="Pfam" id="PF01521"/>
    </source>
</evidence>
<dbReference type="GO" id="GO:0016226">
    <property type="term" value="P:iron-sulfur cluster assembly"/>
    <property type="evidence" value="ECO:0007669"/>
    <property type="project" value="InterPro"/>
</dbReference>
<dbReference type="InterPro" id="IPR000361">
    <property type="entry name" value="ATAP_core_dom"/>
</dbReference>
<keyword evidence="3" id="KW-1185">Reference proteome</keyword>
<dbReference type="AlphaFoldDB" id="A0A1H9GCC3"/>
<accession>A0A1H9GCC3</accession>